<protein>
    <recommendedName>
        <fullName evidence="3">BTB domain-containing protein</fullName>
    </recommendedName>
</protein>
<sequence length="351" mass="38640">MVSPAPFSEYGGDNQSFAGQPQQLSHNDQLCVHLFEMGFRNAMYADMIIRFHVIPEAHASPDAVALDGFQLKLHRILAVRSPYFARLLDQVELNTEPYQQQIPIVIPIQIQDPNITPEGLLIAAGSLYGSFQLPAIYPRPDDIPSIRAARLRATLAAANLFQIHDLVAAITDQIKNHISSVTVIDYCRFVSQDWGANYATADEIKAAVREYLLKGVGRELGGVVPVWANKEGDGYRELVRLFSDLPYEWLKRIVESKAFEVPTDMERFSFAKEIVQIRSTRNKGSQSSLLAGEENVLLNFGKKSGGSAVTIIRKPPKGSTVNGMVGAGVGGIGDESGYSTDRRVWKAGPNP</sequence>
<dbReference type="Gene3D" id="3.30.710.10">
    <property type="entry name" value="Potassium Channel Kv1.1, Chain A"/>
    <property type="match status" value="1"/>
</dbReference>
<accession>A0AAD5X638</accession>
<dbReference type="PANTHER" id="PTHR47369:SF2">
    <property type="entry name" value="BTB_POZ DOMAIN-CONTAINING PROTEIN 2"/>
    <property type="match status" value="1"/>
</dbReference>
<dbReference type="PANTHER" id="PTHR47369">
    <property type="entry name" value="BTB/POZ DOMAIN-CONTAINING PROTEIN"/>
    <property type="match status" value="1"/>
</dbReference>
<name>A0AAD5X638_9FUNG</name>
<dbReference type="AlphaFoldDB" id="A0AAD5X638"/>
<evidence type="ECO:0008006" key="3">
    <source>
        <dbReference type="Google" id="ProtNLM"/>
    </source>
</evidence>
<organism evidence="1 2">
    <name type="scientific">Rhizophlyctis rosea</name>
    <dbReference type="NCBI Taxonomy" id="64517"/>
    <lineage>
        <taxon>Eukaryota</taxon>
        <taxon>Fungi</taxon>
        <taxon>Fungi incertae sedis</taxon>
        <taxon>Chytridiomycota</taxon>
        <taxon>Chytridiomycota incertae sedis</taxon>
        <taxon>Chytridiomycetes</taxon>
        <taxon>Rhizophlyctidales</taxon>
        <taxon>Rhizophlyctidaceae</taxon>
        <taxon>Rhizophlyctis</taxon>
    </lineage>
</organism>
<reference evidence="1" key="1">
    <citation type="submission" date="2020-05" db="EMBL/GenBank/DDBJ databases">
        <title>Phylogenomic resolution of chytrid fungi.</title>
        <authorList>
            <person name="Stajich J.E."/>
            <person name="Amses K."/>
            <person name="Simmons R."/>
            <person name="Seto K."/>
            <person name="Myers J."/>
            <person name="Bonds A."/>
            <person name="Quandt C.A."/>
            <person name="Barry K."/>
            <person name="Liu P."/>
            <person name="Grigoriev I."/>
            <person name="Longcore J.E."/>
            <person name="James T.Y."/>
        </authorList>
    </citation>
    <scope>NUCLEOTIDE SEQUENCE</scope>
    <source>
        <strain evidence="1">JEL0318</strain>
    </source>
</reference>
<evidence type="ECO:0000313" key="2">
    <source>
        <dbReference type="Proteomes" id="UP001212841"/>
    </source>
</evidence>
<keyword evidence="2" id="KW-1185">Reference proteome</keyword>
<comment type="caution">
    <text evidence="1">The sequence shown here is derived from an EMBL/GenBank/DDBJ whole genome shotgun (WGS) entry which is preliminary data.</text>
</comment>
<gene>
    <name evidence="1" type="ORF">HK097_005474</name>
</gene>
<proteinExistence type="predicted"/>
<dbReference type="InterPro" id="IPR011333">
    <property type="entry name" value="SKP1/BTB/POZ_sf"/>
</dbReference>
<dbReference type="EMBL" id="JADGJD010000257">
    <property type="protein sequence ID" value="KAJ3052884.1"/>
    <property type="molecule type" value="Genomic_DNA"/>
</dbReference>
<dbReference type="Proteomes" id="UP001212841">
    <property type="component" value="Unassembled WGS sequence"/>
</dbReference>
<evidence type="ECO:0000313" key="1">
    <source>
        <dbReference type="EMBL" id="KAJ3052884.1"/>
    </source>
</evidence>